<accession>A0A0B4XKX1</accession>
<gene>
    <name evidence="6" type="ORF">S7S_12510</name>
</gene>
<dbReference type="Pfam" id="PF02311">
    <property type="entry name" value="AraC_binding"/>
    <property type="match status" value="1"/>
</dbReference>
<reference evidence="6 7" key="1">
    <citation type="journal article" date="2012" name="J. Bacteriol.">
        <title>Genome sequence of an alkane-degrading bacterium, Alcanivorax pacificus type strain W11-5, isolated from deep sea sediment.</title>
        <authorList>
            <person name="Lai Q."/>
            <person name="Shao Z."/>
        </authorList>
    </citation>
    <scope>NUCLEOTIDE SEQUENCE [LARGE SCALE GENOMIC DNA]</scope>
    <source>
        <strain evidence="6 7">W11-5</strain>
    </source>
</reference>
<dbReference type="GO" id="GO:0043565">
    <property type="term" value="F:sequence-specific DNA binding"/>
    <property type="evidence" value="ECO:0007669"/>
    <property type="project" value="InterPro"/>
</dbReference>
<feature type="domain" description="HTH araC/xylS-type" evidence="5">
    <location>
        <begin position="197"/>
        <end position="296"/>
    </location>
</feature>
<dbReference type="InterPro" id="IPR020449">
    <property type="entry name" value="Tscrpt_reg_AraC-type_HTH"/>
</dbReference>
<dbReference type="PRINTS" id="PR00032">
    <property type="entry name" value="HTHARAC"/>
</dbReference>
<keyword evidence="3" id="KW-0010">Activator</keyword>
<evidence type="ECO:0000256" key="1">
    <source>
        <dbReference type="ARBA" id="ARBA00023015"/>
    </source>
</evidence>
<dbReference type="PANTHER" id="PTHR43280:SF30">
    <property type="entry name" value="MMSAB OPERON REGULATORY PROTEIN"/>
    <property type="match status" value="1"/>
</dbReference>
<dbReference type="STRING" id="391936.S7S_12510"/>
<dbReference type="SUPFAM" id="SSF51215">
    <property type="entry name" value="Regulatory protein AraC"/>
    <property type="match status" value="1"/>
</dbReference>
<name>A0A0B4XKX1_9GAMM</name>
<dbReference type="AlphaFoldDB" id="A0A0B4XKX1"/>
<dbReference type="InterPro" id="IPR018062">
    <property type="entry name" value="HTH_AraC-typ_CS"/>
</dbReference>
<dbReference type="SMART" id="SM00342">
    <property type="entry name" value="HTH_ARAC"/>
    <property type="match status" value="1"/>
</dbReference>
<dbReference type="InterPro" id="IPR009057">
    <property type="entry name" value="Homeodomain-like_sf"/>
</dbReference>
<dbReference type="Pfam" id="PF12833">
    <property type="entry name" value="HTH_18"/>
    <property type="match status" value="1"/>
</dbReference>
<dbReference type="Gene3D" id="1.10.10.60">
    <property type="entry name" value="Homeodomain-like"/>
    <property type="match status" value="2"/>
</dbReference>
<dbReference type="SUPFAM" id="SSF46689">
    <property type="entry name" value="Homeodomain-like"/>
    <property type="match status" value="1"/>
</dbReference>
<dbReference type="InterPro" id="IPR014710">
    <property type="entry name" value="RmlC-like_jellyroll"/>
</dbReference>
<dbReference type="CDD" id="cd06986">
    <property type="entry name" value="cupin_MmsR-like_N"/>
    <property type="match status" value="1"/>
</dbReference>
<dbReference type="Gene3D" id="2.60.120.10">
    <property type="entry name" value="Jelly Rolls"/>
    <property type="match status" value="1"/>
</dbReference>
<evidence type="ECO:0000256" key="4">
    <source>
        <dbReference type="ARBA" id="ARBA00023163"/>
    </source>
</evidence>
<dbReference type="PANTHER" id="PTHR43280">
    <property type="entry name" value="ARAC-FAMILY TRANSCRIPTIONAL REGULATOR"/>
    <property type="match status" value="1"/>
</dbReference>
<dbReference type="RefSeq" id="WP_008738753.1">
    <property type="nucleotide sequence ID" value="NZ_CP004387.1"/>
</dbReference>
<keyword evidence="4" id="KW-0804">Transcription</keyword>
<proteinExistence type="predicted"/>
<dbReference type="Proteomes" id="UP000006764">
    <property type="component" value="Chromosome"/>
</dbReference>
<evidence type="ECO:0000259" key="5">
    <source>
        <dbReference type="PROSITE" id="PS01124"/>
    </source>
</evidence>
<keyword evidence="2" id="KW-0238">DNA-binding</keyword>
<evidence type="ECO:0000313" key="7">
    <source>
        <dbReference type="Proteomes" id="UP000006764"/>
    </source>
</evidence>
<evidence type="ECO:0000256" key="2">
    <source>
        <dbReference type="ARBA" id="ARBA00023125"/>
    </source>
</evidence>
<dbReference type="InterPro" id="IPR037923">
    <property type="entry name" value="HTH-like"/>
</dbReference>
<dbReference type="InterPro" id="IPR018060">
    <property type="entry name" value="HTH_AraC"/>
</dbReference>
<protein>
    <submittedName>
        <fullName evidence="6">Transcriptional regulator MmsR</fullName>
    </submittedName>
</protein>
<dbReference type="PROSITE" id="PS01124">
    <property type="entry name" value="HTH_ARAC_FAMILY_2"/>
    <property type="match status" value="1"/>
</dbReference>
<evidence type="ECO:0000256" key="3">
    <source>
        <dbReference type="ARBA" id="ARBA00023159"/>
    </source>
</evidence>
<dbReference type="InterPro" id="IPR003313">
    <property type="entry name" value="AraC-bd"/>
</dbReference>
<dbReference type="KEGG" id="apac:S7S_12510"/>
<organism evidence="6 7">
    <name type="scientific">Isoalcanivorax pacificus W11-5</name>
    <dbReference type="NCBI Taxonomy" id="391936"/>
    <lineage>
        <taxon>Bacteria</taxon>
        <taxon>Pseudomonadati</taxon>
        <taxon>Pseudomonadota</taxon>
        <taxon>Gammaproteobacteria</taxon>
        <taxon>Oceanospirillales</taxon>
        <taxon>Alcanivoracaceae</taxon>
        <taxon>Isoalcanivorax</taxon>
    </lineage>
</organism>
<dbReference type="HOGENOM" id="CLU_000445_88_6_6"/>
<evidence type="ECO:0000313" key="6">
    <source>
        <dbReference type="EMBL" id="AJD48914.1"/>
    </source>
</evidence>
<sequence>MNRPPAAAPAQTSDWPLSGQGERVLLPQTLLASLAGHPLSKAFHPLAFGYYPRASGHRMARRHPADDIVIYCVEGCASVSLGEHRTSVHAGDLLYLPAGQPHSYEADPRQPWSLFWMHLGGEEAALQLRQLFGAHSLLHPGLHERLLSDFRALLDSTRGSHQLSAYLHAANLCRTILSYAALLLSQPREARSGLDIDTLHLHMQTRIHDRLTLADMATLAGQPSRYQFIRDYRAHTGQTPVKAFLHMKVARACYLLETSRLPVADIAQQLGFDDPYYFSRLFRKATGASPAQYRKQGMAPPRQDL</sequence>
<keyword evidence="7" id="KW-1185">Reference proteome</keyword>
<dbReference type="GO" id="GO:0003700">
    <property type="term" value="F:DNA-binding transcription factor activity"/>
    <property type="evidence" value="ECO:0007669"/>
    <property type="project" value="InterPro"/>
</dbReference>
<dbReference type="EMBL" id="CP004387">
    <property type="protein sequence ID" value="AJD48914.1"/>
    <property type="molecule type" value="Genomic_DNA"/>
</dbReference>
<keyword evidence="1" id="KW-0805">Transcription regulation</keyword>
<dbReference type="PROSITE" id="PS00041">
    <property type="entry name" value="HTH_ARAC_FAMILY_1"/>
    <property type="match status" value="1"/>
</dbReference>